<keyword evidence="2 4" id="KW-0807">Transducer</keyword>
<reference evidence="8 9" key="1">
    <citation type="journal article" date="2014" name="Genome Announc.">
        <title>Comparative Genome Analysis of Two Isolates of the Fish Pathogen Piscirickettsia salmonis from Different Hosts Reveals Major Differences in Virulence-Associated Secretion Systems.</title>
        <authorList>
            <person name="Bohle H."/>
            <person name="Henriquez P."/>
            <person name="Grothusen H."/>
            <person name="Navas E."/>
            <person name="Sandoval A."/>
            <person name="Bustamante F."/>
            <person name="Bustos P."/>
            <person name="Mancilla M."/>
        </authorList>
    </citation>
    <scope>NUCLEOTIDE SEQUENCE [LARGE SCALE GENOMIC DNA]</scope>
    <source>
        <strain evidence="9">B1-32597</strain>
    </source>
</reference>
<organism evidence="8 9">
    <name type="scientific">Piscirickettsia salmonis</name>
    <dbReference type="NCBI Taxonomy" id="1238"/>
    <lineage>
        <taxon>Bacteria</taxon>
        <taxon>Pseudomonadati</taxon>
        <taxon>Pseudomonadota</taxon>
        <taxon>Gammaproteobacteria</taxon>
        <taxon>Thiotrichales</taxon>
        <taxon>Piscirickettsiaceae</taxon>
        <taxon>Piscirickettsia</taxon>
    </lineage>
</organism>
<dbReference type="CDD" id="cd06225">
    <property type="entry name" value="HAMP"/>
    <property type="match status" value="1"/>
</dbReference>
<dbReference type="PROSITE" id="PS50885">
    <property type="entry name" value="HAMP"/>
    <property type="match status" value="1"/>
</dbReference>
<name>A0AAC9EUL6_PISSA</name>
<gene>
    <name evidence="8" type="ORF">KU39_432</name>
</gene>
<evidence type="ECO:0000256" key="2">
    <source>
        <dbReference type="ARBA" id="ARBA00023224"/>
    </source>
</evidence>
<accession>A0AAC9EUL6</accession>
<evidence type="ECO:0000256" key="3">
    <source>
        <dbReference type="ARBA" id="ARBA00029447"/>
    </source>
</evidence>
<dbReference type="FunFam" id="1.10.287.950:FF:000001">
    <property type="entry name" value="Methyl-accepting chemotaxis sensory transducer"/>
    <property type="match status" value="1"/>
</dbReference>
<dbReference type="CDD" id="cd11386">
    <property type="entry name" value="MCP_signal"/>
    <property type="match status" value="1"/>
</dbReference>
<evidence type="ECO:0000313" key="9">
    <source>
        <dbReference type="Proteomes" id="UP000029558"/>
    </source>
</evidence>
<evidence type="ECO:0000256" key="4">
    <source>
        <dbReference type="PROSITE-ProRule" id="PRU00284"/>
    </source>
</evidence>
<feature type="domain" description="Methyl-accepting transducer" evidence="6">
    <location>
        <begin position="238"/>
        <end position="474"/>
    </location>
</feature>
<dbReference type="Pfam" id="PF00015">
    <property type="entry name" value="MCPsignal"/>
    <property type="match status" value="1"/>
</dbReference>
<dbReference type="EMBL" id="CP012508">
    <property type="protein sequence ID" value="ALB21616.1"/>
    <property type="molecule type" value="Genomic_DNA"/>
</dbReference>
<dbReference type="PANTHER" id="PTHR32089:SF112">
    <property type="entry name" value="LYSOZYME-LIKE PROTEIN-RELATED"/>
    <property type="match status" value="1"/>
</dbReference>
<dbReference type="Proteomes" id="UP000029558">
    <property type="component" value="Chromosome"/>
</dbReference>
<dbReference type="AlphaFoldDB" id="A0AAC9EUL6"/>
<evidence type="ECO:0000256" key="1">
    <source>
        <dbReference type="ARBA" id="ARBA00004370"/>
    </source>
</evidence>
<feature type="transmembrane region" description="Helical" evidence="5">
    <location>
        <begin position="155"/>
        <end position="177"/>
    </location>
</feature>
<dbReference type="RefSeq" id="WP_230392368.1">
    <property type="nucleotide sequence ID" value="NZ_CP012508.1"/>
</dbReference>
<dbReference type="SMART" id="SM00283">
    <property type="entry name" value="MA"/>
    <property type="match status" value="1"/>
</dbReference>
<evidence type="ECO:0000259" key="6">
    <source>
        <dbReference type="PROSITE" id="PS50111"/>
    </source>
</evidence>
<keyword evidence="5" id="KW-0472">Membrane</keyword>
<keyword evidence="5" id="KW-1133">Transmembrane helix</keyword>
<dbReference type="Gene3D" id="1.10.287.950">
    <property type="entry name" value="Methyl-accepting chemotaxis protein"/>
    <property type="match status" value="1"/>
</dbReference>
<dbReference type="GO" id="GO:0006935">
    <property type="term" value="P:chemotaxis"/>
    <property type="evidence" value="ECO:0007669"/>
    <property type="project" value="UniProtKB-ARBA"/>
</dbReference>
<dbReference type="InterPro" id="IPR004089">
    <property type="entry name" value="MCPsignal_dom"/>
</dbReference>
<dbReference type="InterPro" id="IPR003660">
    <property type="entry name" value="HAMP_dom"/>
</dbReference>
<sequence>MMLGLKRSLQLKIYAALIGVLTVTLIISGIFNYQDYRSTLFEQLSEEIKLASDRLARSSAEPLWNADQEQLAALLKSEMLSKSVAGIAIKAADEPRFGFYKQGKKLELFTPQTKLPYELKKKEIIYDSDGELSPLGQLLVYVDKGALIAKLNSRLIAIIFEIIILNIILLMCLSLLLRRIVIKPLRQISAAINDIAAGEGDLTQRVQANSADEIGDLGRGFNLFVDKIHTIIAAVSHRATNINGGSDRIETINSELAGHMDIQAKHLGSVGDSVAEVQRSIANVEKLAGGAAAKAMQSVETAKSGGSIVKNNIESMHSISDAVNKSASSIRTLGELGESINSVIETINTIASQTNLLALNAAIEAARAGEQGRGFAVVADEVRKLAIRTAEATDEVAPVIRSIQTEVQHSVEQMNEGVSRVDAGVNEVTRAGEMLDEIVMSVTEVTRATDEIAAAVSKQTTSTTEVKNFMQETLSDIEQLKDGTYSASESAKDLSQGAKHLMKLVNQFTIDADLAKEKE</sequence>
<proteinExistence type="inferred from homology"/>
<protein>
    <submittedName>
        <fullName evidence="8">Methyl-accepting chemotaxis (MCP) signaling domain protein</fullName>
    </submittedName>
</protein>
<feature type="transmembrane region" description="Helical" evidence="5">
    <location>
        <begin position="12"/>
        <end position="31"/>
    </location>
</feature>
<evidence type="ECO:0000313" key="8">
    <source>
        <dbReference type="EMBL" id="ALB21616.1"/>
    </source>
</evidence>
<dbReference type="PANTHER" id="PTHR32089">
    <property type="entry name" value="METHYL-ACCEPTING CHEMOTAXIS PROTEIN MCPB"/>
    <property type="match status" value="1"/>
</dbReference>
<evidence type="ECO:0000256" key="5">
    <source>
        <dbReference type="SAM" id="Phobius"/>
    </source>
</evidence>
<keyword evidence="5" id="KW-0812">Transmembrane</keyword>
<dbReference type="GO" id="GO:0016020">
    <property type="term" value="C:membrane"/>
    <property type="evidence" value="ECO:0007669"/>
    <property type="project" value="UniProtKB-SubCell"/>
</dbReference>
<dbReference type="Pfam" id="PF00672">
    <property type="entry name" value="HAMP"/>
    <property type="match status" value="1"/>
</dbReference>
<comment type="subcellular location">
    <subcellularLocation>
        <location evidence="1">Membrane</location>
    </subcellularLocation>
</comment>
<dbReference type="GO" id="GO:0007165">
    <property type="term" value="P:signal transduction"/>
    <property type="evidence" value="ECO:0007669"/>
    <property type="project" value="UniProtKB-KW"/>
</dbReference>
<dbReference type="PROSITE" id="PS50111">
    <property type="entry name" value="CHEMOTAXIS_TRANSDUC_2"/>
    <property type="match status" value="1"/>
</dbReference>
<evidence type="ECO:0000259" key="7">
    <source>
        <dbReference type="PROSITE" id="PS50885"/>
    </source>
</evidence>
<dbReference type="SMART" id="SM00304">
    <property type="entry name" value="HAMP"/>
    <property type="match status" value="1"/>
</dbReference>
<comment type="similarity">
    <text evidence="3">Belongs to the methyl-accepting chemotaxis (MCP) protein family.</text>
</comment>
<feature type="domain" description="HAMP" evidence="7">
    <location>
        <begin position="179"/>
        <end position="233"/>
    </location>
</feature>
<dbReference type="SUPFAM" id="SSF58104">
    <property type="entry name" value="Methyl-accepting chemotaxis protein (MCP) signaling domain"/>
    <property type="match status" value="1"/>
</dbReference>